<dbReference type="Proteomes" id="UP001501476">
    <property type="component" value="Unassembled WGS sequence"/>
</dbReference>
<protein>
    <submittedName>
        <fullName evidence="1">Uncharacterized protein</fullName>
    </submittedName>
</protein>
<gene>
    <name evidence="1" type="ORF">GCM10008964_28340</name>
</gene>
<organism evidence="1 2">
    <name type="scientific">Methylophaga marina</name>
    <dbReference type="NCBI Taxonomy" id="45495"/>
    <lineage>
        <taxon>Bacteria</taxon>
        <taxon>Pseudomonadati</taxon>
        <taxon>Pseudomonadota</taxon>
        <taxon>Gammaproteobacteria</taxon>
        <taxon>Thiotrichales</taxon>
        <taxon>Piscirickettsiaceae</taxon>
        <taxon>Methylophaga</taxon>
    </lineage>
</organism>
<proteinExistence type="predicted"/>
<evidence type="ECO:0000313" key="2">
    <source>
        <dbReference type="Proteomes" id="UP001501476"/>
    </source>
</evidence>
<dbReference type="EMBL" id="BAAADG010000018">
    <property type="protein sequence ID" value="GAA0235311.1"/>
    <property type="molecule type" value="Genomic_DNA"/>
</dbReference>
<reference evidence="1 2" key="1">
    <citation type="journal article" date="2019" name="Int. J. Syst. Evol. Microbiol.">
        <title>The Global Catalogue of Microorganisms (GCM) 10K type strain sequencing project: providing services to taxonomists for standard genome sequencing and annotation.</title>
        <authorList>
            <consortium name="The Broad Institute Genomics Platform"/>
            <consortium name="The Broad Institute Genome Sequencing Center for Infectious Disease"/>
            <person name="Wu L."/>
            <person name="Ma J."/>
        </authorList>
    </citation>
    <scope>NUCLEOTIDE SEQUENCE [LARGE SCALE GENOMIC DNA]</scope>
    <source>
        <strain evidence="1 2">JCM 6886</strain>
    </source>
</reference>
<accession>A0ABN0U1C5</accession>
<keyword evidence="2" id="KW-1185">Reference proteome</keyword>
<name>A0ABN0U1C5_9GAMM</name>
<evidence type="ECO:0000313" key="1">
    <source>
        <dbReference type="EMBL" id="GAA0235311.1"/>
    </source>
</evidence>
<comment type="caution">
    <text evidence="1">The sequence shown here is derived from an EMBL/GenBank/DDBJ whole genome shotgun (WGS) entry which is preliminary data.</text>
</comment>
<sequence length="69" mass="7939">MHFCKADILLYTIDMLYDSLAYHAKKQLKKHSNSDVYVNRDVKGKIFLLTSPQFTVECAPLADEEAFRG</sequence>